<feature type="domain" description="HTH luxR-type" evidence="4">
    <location>
        <begin position="146"/>
        <end position="211"/>
    </location>
</feature>
<evidence type="ECO:0000259" key="5">
    <source>
        <dbReference type="PROSITE" id="PS50110"/>
    </source>
</evidence>
<dbReference type="Pfam" id="PF00072">
    <property type="entry name" value="Response_reg"/>
    <property type="match status" value="1"/>
</dbReference>
<organism evidence="6 7">
    <name type="scientific">Paracoccus versutus</name>
    <name type="common">Thiobacillus versutus</name>
    <dbReference type="NCBI Taxonomy" id="34007"/>
    <lineage>
        <taxon>Bacteria</taxon>
        <taxon>Pseudomonadati</taxon>
        <taxon>Pseudomonadota</taxon>
        <taxon>Alphaproteobacteria</taxon>
        <taxon>Rhodobacterales</taxon>
        <taxon>Paracoccaceae</taxon>
        <taxon>Paracoccus</taxon>
    </lineage>
</organism>
<evidence type="ECO:0000313" key="7">
    <source>
        <dbReference type="Proteomes" id="UP000256794"/>
    </source>
</evidence>
<keyword evidence="7" id="KW-1185">Reference proteome</keyword>
<keyword evidence="2" id="KW-0238">DNA-binding</keyword>
<dbReference type="InterPro" id="IPR051015">
    <property type="entry name" value="EvgA-like"/>
</dbReference>
<evidence type="ECO:0000259" key="4">
    <source>
        <dbReference type="PROSITE" id="PS50043"/>
    </source>
</evidence>
<dbReference type="AlphaFoldDB" id="A0AAQ0HG50"/>
<dbReference type="GO" id="GO:0000160">
    <property type="term" value="P:phosphorelay signal transduction system"/>
    <property type="evidence" value="ECO:0007669"/>
    <property type="project" value="InterPro"/>
</dbReference>
<dbReference type="PROSITE" id="PS50043">
    <property type="entry name" value="HTH_LUXR_2"/>
    <property type="match status" value="1"/>
</dbReference>
<sequence length="215" mass="22481">MPDSARDRIVLADDHPVFRDGLRRIILGIDPTVAIAEAASFEQVLQRARDGAAPDAFILDLVFPGFEPCQSLSLLRREFPASSIIMVSMMDDGATIQRLMQAGADGFVGKSLPAEAMAQAIQAIRAGEPVIATAAAGGGPEVGPDEPSILDRLTPRQVEVLRHLSAGCSNKEIARNLGISPFTVRIHVSGVLRALGVQTRAAAAARAAAAGLPGS</sequence>
<dbReference type="InterPro" id="IPR058245">
    <property type="entry name" value="NreC/VraR/RcsB-like_REC"/>
</dbReference>
<dbReference type="InterPro" id="IPR001789">
    <property type="entry name" value="Sig_transdc_resp-reg_receiver"/>
</dbReference>
<feature type="domain" description="Response regulatory" evidence="5">
    <location>
        <begin position="8"/>
        <end position="125"/>
    </location>
</feature>
<dbReference type="PANTHER" id="PTHR45566:SF2">
    <property type="entry name" value="NARL SUBFAMILY"/>
    <property type="match status" value="1"/>
</dbReference>
<dbReference type="SMART" id="SM00448">
    <property type="entry name" value="REC"/>
    <property type="match status" value="1"/>
</dbReference>
<dbReference type="Pfam" id="PF00196">
    <property type="entry name" value="GerE"/>
    <property type="match status" value="1"/>
</dbReference>
<dbReference type="PRINTS" id="PR00038">
    <property type="entry name" value="HTHLUXR"/>
</dbReference>
<dbReference type="Proteomes" id="UP000256794">
    <property type="component" value="Unassembled WGS sequence"/>
</dbReference>
<dbReference type="GO" id="GO:0003677">
    <property type="term" value="F:DNA binding"/>
    <property type="evidence" value="ECO:0007669"/>
    <property type="project" value="UniProtKB-KW"/>
</dbReference>
<accession>A0AAQ0HG50</accession>
<gene>
    <name evidence="6" type="ORF">ATH84_102233</name>
</gene>
<dbReference type="PROSITE" id="PS50110">
    <property type="entry name" value="RESPONSE_REGULATORY"/>
    <property type="match status" value="1"/>
</dbReference>
<protein>
    <submittedName>
        <fullName evidence="6">LuxR family two component transcriptional regulator</fullName>
    </submittedName>
</protein>
<dbReference type="PANTHER" id="PTHR45566">
    <property type="entry name" value="HTH-TYPE TRANSCRIPTIONAL REGULATOR YHJB-RELATED"/>
    <property type="match status" value="1"/>
</dbReference>
<proteinExistence type="predicted"/>
<dbReference type="CDD" id="cd17535">
    <property type="entry name" value="REC_NarL-like"/>
    <property type="match status" value="1"/>
</dbReference>
<dbReference type="SUPFAM" id="SSF52172">
    <property type="entry name" value="CheY-like"/>
    <property type="match status" value="1"/>
</dbReference>
<dbReference type="RefSeq" id="WP_036750544.1">
    <property type="nucleotide sequence ID" value="NZ_CP035286.1"/>
</dbReference>
<dbReference type="InterPro" id="IPR016032">
    <property type="entry name" value="Sig_transdc_resp-reg_C-effctor"/>
</dbReference>
<feature type="modified residue" description="4-aspartylphosphate" evidence="3">
    <location>
        <position position="60"/>
    </location>
</feature>
<name>A0AAQ0HG50_PARVE</name>
<evidence type="ECO:0000256" key="1">
    <source>
        <dbReference type="ARBA" id="ARBA00022553"/>
    </source>
</evidence>
<dbReference type="SUPFAM" id="SSF46894">
    <property type="entry name" value="C-terminal effector domain of the bipartite response regulators"/>
    <property type="match status" value="1"/>
</dbReference>
<dbReference type="InterPro" id="IPR011006">
    <property type="entry name" value="CheY-like_superfamily"/>
</dbReference>
<reference evidence="6 7" key="1">
    <citation type="submission" date="2018-08" db="EMBL/GenBank/DDBJ databases">
        <title>Genomic Encyclopedia of Archaeal and Bacterial Type Strains, Phase II (KMG-II): from individual species to whole genera.</title>
        <authorList>
            <person name="Goeker M."/>
        </authorList>
    </citation>
    <scope>NUCLEOTIDE SEQUENCE [LARGE SCALE GENOMIC DNA]</scope>
    <source>
        <strain evidence="6 7">DSM 582</strain>
    </source>
</reference>
<dbReference type="EMBL" id="QUMX01000022">
    <property type="protein sequence ID" value="REG44564.1"/>
    <property type="molecule type" value="Genomic_DNA"/>
</dbReference>
<keyword evidence="1 3" id="KW-0597">Phosphoprotein</keyword>
<dbReference type="CDD" id="cd06170">
    <property type="entry name" value="LuxR_C_like"/>
    <property type="match status" value="1"/>
</dbReference>
<dbReference type="InterPro" id="IPR000792">
    <property type="entry name" value="Tscrpt_reg_LuxR_C"/>
</dbReference>
<dbReference type="SMART" id="SM00421">
    <property type="entry name" value="HTH_LUXR"/>
    <property type="match status" value="1"/>
</dbReference>
<evidence type="ECO:0000313" key="6">
    <source>
        <dbReference type="EMBL" id="REG44564.1"/>
    </source>
</evidence>
<dbReference type="GO" id="GO:0006355">
    <property type="term" value="P:regulation of DNA-templated transcription"/>
    <property type="evidence" value="ECO:0007669"/>
    <property type="project" value="InterPro"/>
</dbReference>
<evidence type="ECO:0000256" key="2">
    <source>
        <dbReference type="ARBA" id="ARBA00023125"/>
    </source>
</evidence>
<evidence type="ECO:0000256" key="3">
    <source>
        <dbReference type="PROSITE-ProRule" id="PRU00169"/>
    </source>
</evidence>
<comment type="caution">
    <text evidence="6">The sequence shown here is derived from an EMBL/GenBank/DDBJ whole genome shotgun (WGS) entry which is preliminary data.</text>
</comment>
<dbReference type="Gene3D" id="3.40.50.2300">
    <property type="match status" value="1"/>
</dbReference>